<gene>
    <name evidence="1" type="ORF">DKB62_11580</name>
</gene>
<dbReference type="Pfam" id="PF11209">
    <property type="entry name" value="LmeA"/>
    <property type="match status" value="1"/>
</dbReference>
<organism evidence="1 2">
    <name type="scientific">Megasphaera stantonii</name>
    <dbReference type="NCBI Taxonomy" id="2144175"/>
    <lineage>
        <taxon>Bacteria</taxon>
        <taxon>Bacillati</taxon>
        <taxon>Bacillota</taxon>
        <taxon>Negativicutes</taxon>
        <taxon>Veillonellales</taxon>
        <taxon>Veillonellaceae</taxon>
        <taxon>Megasphaera</taxon>
    </lineage>
</organism>
<dbReference type="Proteomes" id="UP000254337">
    <property type="component" value="Chromosome"/>
</dbReference>
<dbReference type="InterPro" id="IPR021373">
    <property type="entry name" value="DUF2993"/>
</dbReference>
<dbReference type="RefSeq" id="WP_107195274.1">
    <property type="nucleotide sequence ID" value="NZ_CALYAU010000009.1"/>
</dbReference>
<reference evidence="1 2" key="1">
    <citation type="submission" date="2018-05" db="EMBL/GenBank/DDBJ databases">
        <title>Complete genome sequence of Megasphaera sp. AJH120T, isolated from the ceca of a chicken.</title>
        <authorList>
            <person name="Maki J."/>
            <person name="Looft T."/>
        </authorList>
    </citation>
    <scope>NUCLEOTIDE SEQUENCE [LARGE SCALE GENOMIC DNA]</scope>
    <source>
        <strain evidence="1 2">AJH120</strain>
    </source>
</reference>
<proteinExistence type="predicted"/>
<dbReference type="OrthoDB" id="1623813at2"/>
<protein>
    <submittedName>
        <fullName evidence="1">DUF2993 domain-containing protein</fullName>
    </submittedName>
</protein>
<keyword evidence="2" id="KW-1185">Reference proteome</keyword>
<evidence type="ECO:0000313" key="2">
    <source>
        <dbReference type="Proteomes" id="UP000254337"/>
    </source>
</evidence>
<dbReference type="EMBL" id="CP029462">
    <property type="protein sequence ID" value="AXL22151.1"/>
    <property type="molecule type" value="Genomic_DNA"/>
</dbReference>
<dbReference type="KEGG" id="meg:DKB62_11580"/>
<name>A0A346B208_9FIRM</name>
<dbReference type="AlphaFoldDB" id="A0A346B208"/>
<accession>A0A346B208</accession>
<evidence type="ECO:0000313" key="1">
    <source>
        <dbReference type="EMBL" id="AXL22151.1"/>
    </source>
</evidence>
<sequence>MKKLITLLIIAAAVLVGVNAFGPKTAEVALHYALSQKMDLKPEDVRVEASPGMKVLLGELDAVSVHGKAFRVGGLMFDSFDCDLQGVKFSPMDALLDQQMTLASAAHGEMSASVSSNELRNFLVEKVDGLKDVSVVFLGDTIEVSGSAKLGGLLNARAVIHGRFGMDEKKLMFIPDDVTVEGFGMKYRARGLGSAEVYDFSEFPLGIVPDSVTMHGDVLTIHGQTAAH</sequence>